<feature type="transmembrane region" description="Helical" evidence="1">
    <location>
        <begin position="12"/>
        <end position="30"/>
    </location>
</feature>
<gene>
    <name evidence="3" type="ORF">P343_04650</name>
</gene>
<organism evidence="3 4">
    <name type="scientific">Sporolactobacillus laevolacticus DSM 442</name>
    <dbReference type="NCBI Taxonomy" id="1395513"/>
    <lineage>
        <taxon>Bacteria</taxon>
        <taxon>Bacillati</taxon>
        <taxon>Bacillota</taxon>
        <taxon>Bacilli</taxon>
        <taxon>Bacillales</taxon>
        <taxon>Sporolactobacillaceae</taxon>
        <taxon>Sporolactobacillus</taxon>
    </lineage>
</organism>
<evidence type="ECO:0000313" key="4">
    <source>
        <dbReference type="Proteomes" id="UP000018296"/>
    </source>
</evidence>
<accession>V6J871</accession>
<evidence type="ECO:0000256" key="1">
    <source>
        <dbReference type="SAM" id="Phobius"/>
    </source>
</evidence>
<keyword evidence="1" id="KW-0472">Membrane</keyword>
<name>V6J871_9BACL</name>
<dbReference type="Pfam" id="PF13038">
    <property type="entry name" value="DUF3899"/>
    <property type="match status" value="1"/>
</dbReference>
<dbReference type="Proteomes" id="UP000018296">
    <property type="component" value="Unassembled WGS sequence"/>
</dbReference>
<proteinExistence type="predicted"/>
<comment type="caution">
    <text evidence="3">The sequence shown here is derived from an EMBL/GenBank/DDBJ whole genome shotgun (WGS) entry which is preliminary data.</text>
</comment>
<feature type="transmembrane region" description="Helical" evidence="1">
    <location>
        <begin position="105"/>
        <end position="127"/>
    </location>
</feature>
<dbReference type="RefSeq" id="WP_023509233.1">
    <property type="nucleotide sequence ID" value="NZ_AWTC01000003.1"/>
</dbReference>
<dbReference type="EMBL" id="AWTC01000003">
    <property type="protein sequence ID" value="EST12984.1"/>
    <property type="molecule type" value="Genomic_DNA"/>
</dbReference>
<evidence type="ECO:0000313" key="3">
    <source>
        <dbReference type="EMBL" id="EST12984.1"/>
    </source>
</evidence>
<keyword evidence="1" id="KW-1133">Transmembrane helix</keyword>
<keyword evidence="4" id="KW-1185">Reference proteome</keyword>
<sequence length="128" mass="14831">MRIFFTNFRRSFLSIGLIELVFTLAIQFFYQEPFSAGTLIDGLSTISLIFFCAGLSIFVYQGGFFDGMVYSFKRFARSLRNKKFGENDAKAPLTEFKHHGKRFSITWPLIFDSLFLFIVSFVLSLLLF</sequence>
<dbReference type="InterPro" id="IPR025007">
    <property type="entry name" value="DUF3899"/>
</dbReference>
<protein>
    <recommendedName>
        <fullName evidence="2">DUF3899 domain-containing protein</fullName>
    </recommendedName>
</protein>
<dbReference type="OrthoDB" id="2989943at2"/>
<reference evidence="3 4" key="1">
    <citation type="journal article" date="2013" name="Genome Announc.">
        <title>Genome Sequence of Sporolactobacillus laevolacticus DSM442, an Efficient Polymer-Grade D-Lactate Producer from Agricultural Waste Cottonseed as a Nitrogen Source.</title>
        <authorList>
            <person name="Wang H."/>
            <person name="Wang L."/>
            <person name="Ju J."/>
            <person name="Yu B."/>
            <person name="Ma Y."/>
        </authorList>
    </citation>
    <scope>NUCLEOTIDE SEQUENCE [LARGE SCALE GENOMIC DNA]</scope>
    <source>
        <strain evidence="3 4">DSM 442</strain>
    </source>
</reference>
<dbReference type="AlphaFoldDB" id="V6J871"/>
<feature type="domain" description="DUF3899" evidence="2">
    <location>
        <begin position="40"/>
        <end position="125"/>
    </location>
</feature>
<feature type="transmembrane region" description="Helical" evidence="1">
    <location>
        <begin position="42"/>
        <end position="72"/>
    </location>
</feature>
<keyword evidence="1" id="KW-0812">Transmembrane</keyword>
<evidence type="ECO:0000259" key="2">
    <source>
        <dbReference type="Pfam" id="PF13038"/>
    </source>
</evidence>